<name>A0A0A0HHE4_9RHOB</name>
<dbReference type="eggNOG" id="COG4122">
    <property type="taxonomic scope" value="Bacteria"/>
</dbReference>
<comment type="caution">
    <text evidence="1">The sequence shown here is derived from an EMBL/GenBank/DDBJ whole genome shotgun (WGS) entry which is preliminary data.</text>
</comment>
<dbReference type="PANTHER" id="PTHR40036">
    <property type="entry name" value="MACROCIN O-METHYLTRANSFERASE"/>
    <property type="match status" value="1"/>
</dbReference>
<protein>
    <submittedName>
        <fullName evidence="1">Putative O-methyltransferase</fullName>
    </submittedName>
</protein>
<dbReference type="SUPFAM" id="SSF53335">
    <property type="entry name" value="S-adenosyl-L-methionine-dependent methyltransferases"/>
    <property type="match status" value="1"/>
</dbReference>
<reference evidence="1 2" key="1">
    <citation type="submission" date="2013-01" db="EMBL/GenBank/DDBJ databases">
        <authorList>
            <person name="Fiebig A."/>
            <person name="Goeker M."/>
            <person name="Klenk H.-P.P."/>
        </authorList>
    </citation>
    <scope>NUCLEOTIDE SEQUENCE [LARGE SCALE GENOMIC DNA]</scope>
    <source>
        <strain evidence="1 2">DSM 17069</strain>
    </source>
</reference>
<organism evidence="1 2">
    <name type="scientific">Roseovarius mucosus DSM 17069</name>
    <dbReference type="NCBI Taxonomy" id="1288298"/>
    <lineage>
        <taxon>Bacteria</taxon>
        <taxon>Pseudomonadati</taxon>
        <taxon>Pseudomonadota</taxon>
        <taxon>Alphaproteobacteria</taxon>
        <taxon>Rhodobacterales</taxon>
        <taxon>Roseobacteraceae</taxon>
        <taxon>Roseovarius</taxon>
    </lineage>
</organism>
<dbReference type="EMBL" id="AONH01000016">
    <property type="protein sequence ID" value="KGM87222.1"/>
    <property type="molecule type" value="Genomic_DNA"/>
</dbReference>
<keyword evidence="1" id="KW-0808">Transferase</keyword>
<dbReference type="Pfam" id="PF05711">
    <property type="entry name" value="TylF"/>
    <property type="match status" value="1"/>
</dbReference>
<dbReference type="STRING" id="215743.ROSMUCSMR3_00581"/>
<dbReference type="InterPro" id="IPR008884">
    <property type="entry name" value="TylF_MeTrfase"/>
</dbReference>
<evidence type="ECO:0000313" key="2">
    <source>
        <dbReference type="Proteomes" id="UP000030021"/>
    </source>
</evidence>
<dbReference type="RefSeq" id="WP_037269613.1">
    <property type="nucleotide sequence ID" value="NZ_KN293975.1"/>
</dbReference>
<dbReference type="OrthoDB" id="9811332at2"/>
<dbReference type="Proteomes" id="UP000030021">
    <property type="component" value="Unassembled WGS sequence"/>
</dbReference>
<proteinExistence type="predicted"/>
<dbReference type="PATRIC" id="fig|1288298.3.peg.3537"/>
<keyword evidence="1" id="KW-0489">Methyltransferase</keyword>
<gene>
    <name evidence="1" type="ORF">rosmuc_03526</name>
</gene>
<dbReference type="InterPro" id="IPR029063">
    <property type="entry name" value="SAM-dependent_MTases_sf"/>
</dbReference>
<dbReference type="PANTHER" id="PTHR40036:SF1">
    <property type="entry name" value="MACROCIN O-METHYLTRANSFERASE"/>
    <property type="match status" value="1"/>
</dbReference>
<accession>A0A0A0HHE4</accession>
<evidence type="ECO:0000313" key="1">
    <source>
        <dbReference type="EMBL" id="KGM87222.1"/>
    </source>
</evidence>
<dbReference type="GO" id="GO:0032259">
    <property type="term" value="P:methylation"/>
    <property type="evidence" value="ECO:0007669"/>
    <property type="project" value="UniProtKB-KW"/>
</dbReference>
<dbReference type="Gene3D" id="3.40.50.150">
    <property type="entry name" value="Vaccinia Virus protein VP39"/>
    <property type="match status" value="1"/>
</dbReference>
<dbReference type="AlphaFoldDB" id="A0A0A0HHE4"/>
<dbReference type="HOGENOM" id="CLU_070011_0_1_5"/>
<sequence>MILKALDSLGGLLFGREKYRRGHYKLAKRLASRQRYEVYKPHLIWLTDPEFLAARDMVEARGIEGSPYDRCFTLMTSARMVRNIPGNFAECGVRFGKSSVFLLTGAGAQSTKRLHIFDSFQGLSEPSDADVQSGGKSEWSKGDLAVPQDIVRQNLSAFGDRVDLHKGWIPDRFPDVADQEFSLVHVDVDLYEPTLASVEFFYPRVKPGGVIICDDYGSGDCPGAKKAIDEFFADKPENVLSLTSGQSIVIKA</sequence>
<dbReference type="GO" id="GO:0008168">
    <property type="term" value="F:methyltransferase activity"/>
    <property type="evidence" value="ECO:0007669"/>
    <property type="project" value="UniProtKB-KW"/>
</dbReference>